<dbReference type="EMBL" id="JACIFV010000003">
    <property type="protein sequence ID" value="MBB4191111.1"/>
    <property type="molecule type" value="Genomic_DNA"/>
</dbReference>
<gene>
    <name evidence="2" type="ORF">GGD53_001252</name>
</gene>
<dbReference type="Proteomes" id="UP000524492">
    <property type="component" value="Unassembled WGS sequence"/>
</dbReference>
<evidence type="ECO:0000313" key="2">
    <source>
        <dbReference type="EMBL" id="MBB4191111.1"/>
    </source>
</evidence>
<protein>
    <recommendedName>
        <fullName evidence="1">NIPSNAP domain-containing protein</fullName>
    </recommendedName>
</protein>
<evidence type="ECO:0000313" key="3">
    <source>
        <dbReference type="Proteomes" id="UP000524492"/>
    </source>
</evidence>
<comment type="caution">
    <text evidence="2">The sequence shown here is derived from an EMBL/GenBank/DDBJ whole genome shotgun (WGS) entry which is preliminary data.</text>
</comment>
<evidence type="ECO:0000259" key="1">
    <source>
        <dbReference type="Pfam" id="PF07978"/>
    </source>
</evidence>
<dbReference type="InterPro" id="IPR011008">
    <property type="entry name" value="Dimeric_a/b-barrel"/>
</dbReference>
<accession>A0A7W6MEK0</accession>
<keyword evidence="3" id="KW-1185">Reference proteome</keyword>
<organism evidence="2 3">
    <name type="scientific">Rhizobium aethiopicum</name>
    <dbReference type="NCBI Taxonomy" id="1138170"/>
    <lineage>
        <taxon>Bacteria</taxon>
        <taxon>Pseudomonadati</taxon>
        <taxon>Pseudomonadota</taxon>
        <taxon>Alphaproteobacteria</taxon>
        <taxon>Hyphomicrobiales</taxon>
        <taxon>Rhizobiaceae</taxon>
        <taxon>Rhizobium/Agrobacterium group</taxon>
        <taxon>Rhizobium</taxon>
    </lineage>
</organism>
<reference evidence="2 3" key="1">
    <citation type="submission" date="2020-08" db="EMBL/GenBank/DDBJ databases">
        <title>Genomic Encyclopedia of Type Strains, Phase IV (KMG-V): Genome sequencing to study the core and pangenomes of soil and plant-associated prokaryotes.</title>
        <authorList>
            <person name="Whitman W."/>
        </authorList>
    </citation>
    <scope>NUCLEOTIDE SEQUENCE [LARGE SCALE GENOMIC DNA]</scope>
    <source>
        <strain evidence="2 3">SEMIA 4074</strain>
    </source>
</reference>
<dbReference type="SUPFAM" id="SSF54909">
    <property type="entry name" value="Dimeric alpha+beta barrel"/>
    <property type="match status" value="2"/>
</dbReference>
<dbReference type="InterPro" id="IPR012577">
    <property type="entry name" value="NIPSNAP"/>
</dbReference>
<dbReference type="RefSeq" id="WP_246717709.1">
    <property type="nucleotide sequence ID" value="NZ_JACIFV010000003.1"/>
</dbReference>
<dbReference type="Gene3D" id="3.30.70.100">
    <property type="match status" value="2"/>
</dbReference>
<sequence>MIDLSGKTMDPHIIFELRRYRLLTERREALIRLFDREFVEPQEALGMRVEGEFRDLGDPDCFVWVRSFKNMDARTDSLESFYSGPVWKEHGPAANATMLNSDNVLLLKPAAGVLPFAHNLPREKEAERAEAQGLIVVNICSLAPGTEEDFSEFFRDRAMPAMLAAGARIEAVFMTERSRNGFPRLPVREGETVFVWFEAHADQSGAAAYQHRLRQNPIWTAEIYPWMDSRCWRSIDVALLSPTSRSLCA</sequence>
<name>A0A7W6MEK0_9HYPH</name>
<feature type="domain" description="NIPSNAP" evidence="1">
    <location>
        <begin position="15"/>
        <end position="106"/>
    </location>
</feature>
<proteinExistence type="predicted"/>
<dbReference type="AlphaFoldDB" id="A0A7W6MEK0"/>
<dbReference type="Pfam" id="PF07978">
    <property type="entry name" value="NIPSNAP"/>
    <property type="match status" value="1"/>
</dbReference>